<dbReference type="RefSeq" id="WP_286147834.1">
    <property type="nucleotide sequence ID" value="NZ_JAJEPW010000003.1"/>
</dbReference>
<evidence type="ECO:0000313" key="1">
    <source>
        <dbReference type="EMBL" id="MCC2128257.1"/>
    </source>
</evidence>
<protein>
    <submittedName>
        <fullName evidence="1">Uncharacterized protein</fullName>
    </submittedName>
</protein>
<reference evidence="1" key="1">
    <citation type="submission" date="2021-10" db="EMBL/GenBank/DDBJ databases">
        <title>Anaerobic single-cell dispensing facilitates the cultivation of human gut bacteria.</title>
        <authorList>
            <person name="Afrizal A."/>
        </authorList>
    </citation>
    <scope>NUCLEOTIDE SEQUENCE</scope>
    <source>
        <strain evidence="1">CLA-AA-H272</strain>
    </source>
</reference>
<accession>A0AAE3DCY7</accession>
<name>A0AAE3DCY7_9FIRM</name>
<sequence>MKVTTLDEKSIHDIGHAFGYYDYGEETGMSAAFSGKEATANYICAYVRGVLRGGFLHTTGERGEGYIAYKLPKQKLGVRTLWPIAKGMLRNSSLKRLVHFAMAIKRGGVPLQDRMDKEKKPYIFVGLVCVREQYQDRAICARLWILPLPRATGWACR</sequence>
<dbReference type="AlphaFoldDB" id="A0AAE3DCY7"/>
<gene>
    <name evidence="1" type="ORF">LKD37_01765</name>
</gene>
<dbReference type="Proteomes" id="UP001199319">
    <property type="component" value="Unassembled WGS sequence"/>
</dbReference>
<proteinExistence type="predicted"/>
<keyword evidence="2" id="KW-1185">Reference proteome</keyword>
<evidence type="ECO:0000313" key="2">
    <source>
        <dbReference type="Proteomes" id="UP001199319"/>
    </source>
</evidence>
<comment type="caution">
    <text evidence="1">The sequence shown here is derived from an EMBL/GenBank/DDBJ whole genome shotgun (WGS) entry which is preliminary data.</text>
</comment>
<dbReference type="EMBL" id="JAJEPW010000003">
    <property type="protein sequence ID" value="MCC2128257.1"/>
    <property type="molecule type" value="Genomic_DNA"/>
</dbReference>
<organism evidence="1 2">
    <name type="scientific">Brotocaccenecus cirricatena</name>
    <dbReference type="NCBI Taxonomy" id="3064195"/>
    <lineage>
        <taxon>Bacteria</taxon>
        <taxon>Bacillati</taxon>
        <taxon>Bacillota</taxon>
        <taxon>Clostridia</taxon>
        <taxon>Eubacteriales</taxon>
        <taxon>Oscillospiraceae</taxon>
        <taxon>Brotocaccenecus</taxon>
    </lineage>
</organism>